<proteinExistence type="predicted"/>
<evidence type="ECO:0000313" key="1">
    <source>
        <dbReference type="EMBL" id="MBD7979093.1"/>
    </source>
</evidence>
<gene>
    <name evidence="1" type="ORF">H9642_18155</name>
</gene>
<dbReference type="Proteomes" id="UP000611945">
    <property type="component" value="Unassembled WGS sequence"/>
</dbReference>
<reference evidence="1 2" key="1">
    <citation type="submission" date="2020-08" db="EMBL/GenBank/DDBJ databases">
        <title>A Genomic Blueprint of the Chicken Gut Microbiome.</title>
        <authorList>
            <person name="Gilroy R."/>
            <person name="Ravi A."/>
            <person name="Getino M."/>
            <person name="Pursley I."/>
            <person name="Horton D.L."/>
            <person name="Alikhan N.-F."/>
            <person name="Baker D."/>
            <person name="Gharbi K."/>
            <person name="Hall N."/>
            <person name="Watson M."/>
            <person name="Adriaenssens E.M."/>
            <person name="Foster-Nyarko E."/>
            <person name="Jarju S."/>
            <person name="Secka A."/>
            <person name="Antonio M."/>
            <person name="Oren A."/>
            <person name="Chaudhuri R."/>
            <person name="La Ragione R.M."/>
            <person name="Hildebrand F."/>
            <person name="Pallen M.J."/>
        </authorList>
    </citation>
    <scope>NUCLEOTIDE SEQUENCE [LARGE SCALE GENOMIC DNA]</scope>
    <source>
        <strain evidence="1 2">Sa2CUA2</strain>
    </source>
</reference>
<sequence>MLTPELFRATASSLDAQLNAGASSRWTLRALVDHSAPSVALLPADTGVHGPLELNRLKVSSTCAEGADYVWLSRNDGSRTPPIESQQRFIRTVQSKRVAQERIFSEFDESARSLLDRAESRGLRVLCHDPYRQWGGAEPDAELFADLLVSYFHVPRADADEYAGGTGYGQGDHYVFAMTDETGSTLCFFVLAPFAWGFEGTFTMVDTRHPARALQGVARTLMLIANALVLDRHGVTTMLYGEANKANISACVSAGYGIVEPEGWSPDARLHRNVVWADNPMGDGSAVPDRVPLHSESSYENYALMLGRNDLIAPLAPRAYEFIGPPSQVLV</sequence>
<organism evidence="1 2">
    <name type="scientific">Serpens gallinarum</name>
    <dbReference type="NCBI Taxonomy" id="2763075"/>
    <lineage>
        <taxon>Bacteria</taxon>
        <taxon>Pseudomonadati</taxon>
        <taxon>Pseudomonadota</taxon>
        <taxon>Gammaproteobacteria</taxon>
        <taxon>Pseudomonadales</taxon>
        <taxon>Pseudomonadaceae</taxon>
        <taxon>Pseudomonas</taxon>
    </lineage>
</organism>
<name>A0ABR8TUE2_9PSED</name>
<accession>A0ABR8TUE2</accession>
<protein>
    <recommendedName>
        <fullName evidence="3">N-acetyltransferase domain-containing protein</fullName>
    </recommendedName>
</protein>
<dbReference type="EMBL" id="JACSQG010000024">
    <property type="protein sequence ID" value="MBD7979093.1"/>
    <property type="molecule type" value="Genomic_DNA"/>
</dbReference>
<keyword evidence="2" id="KW-1185">Reference proteome</keyword>
<evidence type="ECO:0008006" key="3">
    <source>
        <dbReference type="Google" id="ProtNLM"/>
    </source>
</evidence>
<evidence type="ECO:0000313" key="2">
    <source>
        <dbReference type="Proteomes" id="UP000611945"/>
    </source>
</evidence>
<comment type="caution">
    <text evidence="1">The sequence shown here is derived from an EMBL/GenBank/DDBJ whole genome shotgun (WGS) entry which is preliminary data.</text>
</comment>